<feature type="transmembrane region" description="Helical" evidence="3">
    <location>
        <begin position="75"/>
        <end position="93"/>
    </location>
</feature>
<dbReference type="RefSeq" id="WP_066838684.1">
    <property type="nucleotide sequence ID" value="NZ_CAJUDP010000053.1"/>
</dbReference>
<evidence type="ECO:0000256" key="2">
    <source>
        <dbReference type="SAM" id="MobiDB-lite"/>
    </source>
</evidence>
<evidence type="ECO:0000313" key="5">
    <source>
        <dbReference type="EMBL" id="OAH30421.1"/>
    </source>
</evidence>
<comment type="similarity">
    <text evidence="1">Belongs to the CPA3 antiporters (TC 2.A.63) subunit G family.</text>
</comment>
<reference evidence="6" key="1">
    <citation type="submission" date="2016-02" db="EMBL/GenBank/DDBJ databases">
        <authorList>
            <person name="Kaur G."/>
            <person name="Nair G.R."/>
            <person name="Mayilraj S."/>
        </authorList>
    </citation>
    <scope>NUCLEOTIDE SEQUENCE [LARGE SCALE GENOMIC DNA]</scope>
    <source>
        <strain evidence="6">GA-15</strain>
    </source>
</reference>
<keyword evidence="3" id="KW-0812">Transmembrane</keyword>
<dbReference type="InterPro" id="IPR005133">
    <property type="entry name" value="PhaG_MnhG_YufB"/>
</dbReference>
<name>A0A177IQA1_9CORY</name>
<reference evidence="5" key="2">
    <citation type="submission" date="2016-02" db="EMBL/GenBank/DDBJ databases">
        <authorList>
            <person name="Wen L."/>
            <person name="He K."/>
            <person name="Yang H."/>
        </authorList>
    </citation>
    <scope>NUCLEOTIDE SEQUENCE [LARGE SCALE GENOMIC DNA]</scope>
    <source>
        <strain evidence="5">GA-15</strain>
    </source>
</reference>
<dbReference type="PANTHER" id="PTHR34703">
    <property type="entry name" value="ANTIPORTER SUBUNIT MNHG2-RELATED"/>
    <property type="match status" value="1"/>
</dbReference>
<dbReference type="Proteomes" id="UP000076947">
    <property type="component" value="Unassembled WGS sequence"/>
</dbReference>
<evidence type="ECO:0000256" key="3">
    <source>
        <dbReference type="SAM" id="Phobius"/>
    </source>
</evidence>
<keyword evidence="3" id="KW-1133">Transmembrane helix</keyword>
<evidence type="ECO:0000313" key="4">
    <source>
        <dbReference type="EMBL" id="NME88843.1"/>
    </source>
</evidence>
<dbReference type="OrthoDB" id="3214257at2"/>
<dbReference type="EMBL" id="LSTQ01000008">
    <property type="protein sequence ID" value="OAH30421.1"/>
    <property type="molecule type" value="Genomic_DNA"/>
</dbReference>
<protein>
    <submittedName>
        <fullName evidence="5">Cation:proton antiporter</fullName>
    </submittedName>
</protein>
<dbReference type="Pfam" id="PF03334">
    <property type="entry name" value="PhaG_MnhG_YufB"/>
    <property type="match status" value="1"/>
</dbReference>
<comment type="caution">
    <text evidence="5">The sequence shown here is derived from an EMBL/GenBank/DDBJ whole genome shotgun (WGS) entry which is preliminary data.</text>
</comment>
<dbReference type="EMBL" id="JABAFZ010000003">
    <property type="protein sequence ID" value="NME88843.1"/>
    <property type="molecule type" value="Genomic_DNA"/>
</dbReference>
<evidence type="ECO:0000313" key="6">
    <source>
        <dbReference type="Proteomes" id="UP000076947"/>
    </source>
</evidence>
<dbReference type="STRING" id="1705.CA21670_10945"/>
<dbReference type="AlphaFoldDB" id="A0A177IQA1"/>
<dbReference type="NCBIfam" id="NF009238">
    <property type="entry name" value="PRK12592.1"/>
    <property type="match status" value="1"/>
</dbReference>
<proteinExistence type="inferred from homology"/>
<keyword evidence="6" id="KW-1185">Reference proteome</keyword>
<feature type="region of interest" description="Disordered" evidence="2">
    <location>
        <begin position="107"/>
        <end position="126"/>
    </location>
</feature>
<keyword evidence="3" id="KW-0472">Membrane</keyword>
<feature type="transmembrane region" description="Helical" evidence="3">
    <location>
        <begin position="6"/>
        <end position="29"/>
    </location>
</feature>
<gene>
    <name evidence="5" type="ORF">AYJ05_06680</name>
    <name evidence="4" type="ORF">HF853_03965</name>
</gene>
<evidence type="ECO:0000313" key="7">
    <source>
        <dbReference type="Proteomes" id="UP000544551"/>
    </source>
</evidence>
<dbReference type="GO" id="GO:0015385">
    <property type="term" value="F:sodium:proton antiporter activity"/>
    <property type="evidence" value="ECO:0007669"/>
    <property type="project" value="TreeGrafter"/>
</dbReference>
<organism evidence="5 6">
    <name type="scientific">Corynebacterium stationis</name>
    <dbReference type="NCBI Taxonomy" id="1705"/>
    <lineage>
        <taxon>Bacteria</taxon>
        <taxon>Bacillati</taxon>
        <taxon>Actinomycetota</taxon>
        <taxon>Actinomycetes</taxon>
        <taxon>Mycobacteriales</taxon>
        <taxon>Corynebacteriaceae</taxon>
        <taxon>Corynebacterium</taxon>
    </lineage>
</organism>
<feature type="transmembrane region" description="Helical" evidence="3">
    <location>
        <begin position="41"/>
        <end position="63"/>
    </location>
</feature>
<accession>A0A177IQA1</accession>
<evidence type="ECO:0000256" key="1">
    <source>
        <dbReference type="ARBA" id="ARBA00008404"/>
    </source>
</evidence>
<dbReference type="Proteomes" id="UP000544551">
    <property type="component" value="Unassembled WGS sequence"/>
</dbReference>
<reference evidence="4 7" key="3">
    <citation type="submission" date="2020-04" db="EMBL/GenBank/DDBJ databases">
        <authorList>
            <person name="Hitch T.C.A."/>
            <person name="Wylensek D."/>
            <person name="Clavel T."/>
        </authorList>
    </citation>
    <scope>NUCLEOTIDE SEQUENCE [LARGE SCALE GENOMIC DNA]</scope>
    <source>
        <strain evidence="4 7">BL-383-APC-3D</strain>
    </source>
</reference>
<dbReference type="PANTHER" id="PTHR34703:SF1">
    <property type="entry name" value="ANTIPORTER SUBUNIT MNHG2-RELATED"/>
    <property type="match status" value="1"/>
</dbReference>
<sequence>MSYALFADVVSLILIFAGALLVLSAAIGVARFQDPMSRIHFVTKPQTVGLIFTILGAGIRVTGSESFGVAERGDLGILFLLVVFALATSPVTAQRMTRISRREGLYADDEDMSRNDQPATKQMRRK</sequence>